<sequence length="73" mass="8553">MHLQHTKIKIKKLLNQFKINFVFQLQKGSNVLIIHVLIYIIILRLNIANTIINADLLYKLMMNYISKTIMANA</sequence>
<keyword evidence="3" id="KW-1185">Reference proteome</keyword>
<organismHost>
    <name type="scientific">Chilo suppressalis</name>
    <name type="common">Asiatic rice borer moth</name>
    <dbReference type="NCBI Taxonomy" id="168631"/>
</organismHost>
<reference evidence="2 3" key="13">
    <citation type="journal article" date="1998" name="Virus Genes">
        <title>Identification of a thymidylate synthase gene within the genome of Chilo iridescent virus.</title>
        <authorList>
            <person name="Muller K."/>
            <person name="Tidona C.A."/>
            <person name="Bahr U."/>
            <person name="Darai G."/>
        </authorList>
    </citation>
    <scope>NUCLEOTIDE SEQUENCE [LARGE SCALE GENOMIC DNA]</scope>
</reference>
<reference evidence="2 3" key="7">
    <citation type="journal article" date="1993" name="J. Gen. Virol.">
        <title>Identification of the gene encoding the major capsid protein of insect iridescent virus type 6 by polymerase chain reaction.</title>
        <authorList>
            <person name="Stohwasser R."/>
            <person name="Raab K."/>
            <person name="Schnitzler P."/>
            <person name="Janssen W."/>
            <person name="Darai G."/>
        </authorList>
    </citation>
    <scope>NUCLEOTIDE SEQUENCE [LARGE SCALE GENOMIC DNA]</scope>
</reference>
<keyword evidence="1" id="KW-0812">Transmembrane</keyword>
<evidence type="ECO:0000313" key="2">
    <source>
        <dbReference type="EMBL" id="AAK82001.1"/>
    </source>
</evidence>
<organism evidence="2 3">
    <name type="scientific">Invertebrate iridescent virus 6</name>
    <name type="common">IIV-6</name>
    <name type="synonym">Chilo iridescent virus</name>
    <dbReference type="NCBI Taxonomy" id="176652"/>
    <lineage>
        <taxon>Viruses</taxon>
        <taxon>Varidnaviria</taxon>
        <taxon>Bamfordvirae</taxon>
        <taxon>Nucleocytoviricota</taxon>
        <taxon>Megaviricetes</taxon>
        <taxon>Pimascovirales</taxon>
        <taxon>Pimascovirales incertae sedis</taxon>
        <taxon>Iridoviridae</taxon>
        <taxon>Betairidovirinae</taxon>
        <taxon>Iridovirus</taxon>
        <taxon>Iridovirus chilo1</taxon>
    </lineage>
</organism>
<dbReference type="RefSeq" id="NP_149542.1">
    <property type="nucleotide sequence ID" value="NC_003038.1"/>
</dbReference>
<feature type="transmembrane region" description="Helical" evidence="1">
    <location>
        <begin position="32"/>
        <end position="52"/>
    </location>
</feature>
<dbReference type="EMBL" id="AF303741">
    <property type="protein sequence ID" value="AAK82001.1"/>
    <property type="molecule type" value="Genomic_DNA"/>
</dbReference>
<reference evidence="2 3" key="8">
    <citation type="journal article" date="1994" name="Intervirology">
        <title>Identification of the primary structure and the coding capacity of the genome of insect iridescent virus type 6 between the genome coordinates 0.310 and 0.347 (7990 bp).</title>
        <authorList>
            <person name="Sonntag K.C."/>
            <person name="Schnitzler P."/>
            <person name="Janssen W."/>
            <person name="Darai G."/>
        </authorList>
    </citation>
    <scope>NUCLEOTIDE SEQUENCE [LARGE SCALE GENOMIC DNA]</scope>
</reference>
<organismHost>
    <name type="scientific">Gryllus campestris</name>
    <dbReference type="NCBI Taxonomy" id="58607"/>
</organismHost>
<reference evidence="2 3" key="9">
    <citation type="journal article" date="1994" name="J. Gen. Virol.">
        <title>Insect iridescent virus type 6 encodes a polypeptide related to the largest subunit of eukaryotic RNA polymerase II.</title>
        <authorList>
            <person name="Schnitzler P."/>
            <person name="Sonntag K.C."/>
            <person name="Muller M."/>
            <person name="Janssen W."/>
            <person name="Bugert J.J."/>
            <person name="Koonin E.V."/>
            <person name="Darai G."/>
        </authorList>
    </citation>
    <scope>NUCLEOTIDE SEQUENCE [LARGE SCALE GENOMIC DNA]</scope>
</reference>
<reference evidence="2 3" key="14">
    <citation type="journal article" date="1999" name="Virus Genes">
        <title>Identification of a gene cluster within the genome of Chilo iridescent virus encoding enzymes involved in viral DNA replication and processing.</title>
        <authorList>
            <person name="Muller K."/>
            <person name="Tidona C.A."/>
            <person name="Darai G."/>
        </authorList>
    </citation>
    <scope>NUCLEOTIDE SEQUENCE [LARGE SCALE GENOMIC DNA]</scope>
</reference>
<dbReference type="KEGG" id="vg:1733212"/>
<reference evidence="2 3" key="10">
    <citation type="journal article" date="1994" name="Nucleic Acids Res.">
        <title>Identification of genes encoding zinc finger proteins, non-histone chromosomal HMG protein homologue, and a putative GTP phosphohydrolase in the genome of Chilo iridescent virus.</title>
        <authorList>
            <person name="Schnitzler P."/>
            <person name="Hug M."/>
            <person name="Handermann M."/>
            <person name="Janssen W."/>
            <person name="Koonin E.V."/>
            <person name="Delius H."/>
            <person name="Darai C."/>
        </authorList>
    </citation>
    <scope>NUCLEOTIDE SEQUENCE [LARGE SCALE GENOMIC DNA]</scope>
</reference>
<organismHost>
    <name type="scientific">Acheta domesticus</name>
    <name type="common">House cricket</name>
    <dbReference type="NCBI Taxonomy" id="6997"/>
</organismHost>
<proteinExistence type="predicted"/>
<evidence type="ECO:0000313" key="3">
    <source>
        <dbReference type="Proteomes" id="UP000001359"/>
    </source>
</evidence>
<reference evidence="2 3" key="3">
    <citation type="journal article" date="1987" name="Virology">
        <title>Molecular cloning and physical mapping of the genome of insect iridescent virus type 6: further evidence for circular permutation of the viral genome.</title>
        <authorList>
            <person name="Schnitzler P."/>
            <person name="Soltau J.B."/>
            <person name="Fischer M."/>
            <person name="Reisner H."/>
            <person name="Scholz J."/>
            <person name="Delius H."/>
            <person name="Darai G."/>
        </authorList>
    </citation>
    <scope>NUCLEOTIDE SEQUENCE [LARGE SCALE GENOMIC DNA]</scope>
</reference>
<reference evidence="2 3" key="2">
    <citation type="journal article" date="1986" name="Med. Microbiol. Immunol.">
        <title>Insect iridescent virus type 6 induced toxic degenerative hepatitis in mice.</title>
        <authorList>
            <person name="Lorbacher de Ruiz H."/>
            <person name="Gelderblom H."/>
            <person name="Hofmann W."/>
            <person name="Darai G."/>
        </authorList>
    </citation>
    <scope>NUCLEOTIDE SEQUENCE [LARGE SCALE GENOMIC DNA]</scope>
</reference>
<reference evidence="2 3" key="12">
    <citation type="journal article" date="1997" name="Virus Genes">
        <title>The DNA sequence of Chilo iridescent virus between the genome coordinates 0.101 and 0.391; similarities in coding strategy between insect and vertebrate iridoviruses.</title>
        <authorList>
            <person name="Bahr U."/>
            <person name="Tidona C.A."/>
            <person name="Darai G."/>
        </authorList>
    </citation>
    <scope>NUCLEOTIDE SEQUENCE [LARGE SCALE GENOMIC DNA]</scope>
</reference>
<reference evidence="2 3" key="5">
    <citation type="journal article" date="1992" name="Virus Genes">
        <title>Identification and mapping of origins of DNA replication within the DNA sequences of the genome of insect iridescent virus type 6.</title>
        <authorList>
            <person name="Handermann M."/>
            <person name="Schnitzler P."/>
            <person name="Rosen-Wolff A."/>
            <person name="Raab K."/>
            <person name="Sonntag K.C."/>
            <person name="Darai G."/>
        </authorList>
    </citation>
    <scope>NUCLEOTIDE SEQUENCE [LARGE SCALE GENOMIC DNA]</scope>
</reference>
<reference evidence="2 3" key="15">
    <citation type="journal article" date="2001" name="Virology">
        <title>Analysis of the first complete DNA sequence of an invertebrate iridovirus: coding strategy of the genome of Chilo iridescent virus.</title>
        <authorList>
            <person name="Jakob N.J."/>
            <person name="Muller K."/>
            <person name="Bahr U."/>
            <person name="Darai G."/>
        </authorList>
    </citation>
    <scope>NUCLEOTIDE SEQUENCE [LARGE SCALE GENOMIC DNA]</scope>
</reference>
<reference evidence="2 3" key="6">
    <citation type="journal article" date="1992" name="Virus Genes">
        <title>Characterization of the third origin of DNA replication of the genome of insect iridescent virus type 6.</title>
        <authorList>
            <person name="Sonntag K.C."/>
            <person name="Darai G."/>
        </authorList>
    </citation>
    <scope>NUCLEOTIDE SEQUENCE [LARGE SCALE GENOMIC DNA]</scope>
</reference>
<reference evidence="2 3" key="11">
    <citation type="journal article" date="1994" name="Virus Genes">
        <title>Chilo iridescent virus encodes a putative helicase belonging to a distinct family within the "DEAD/H" superfamily: implications for the evolution of large DNA viruses.</title>
        <authorList>
            <person name="Sonntag K.C."/>
            <person name="Schnitzler P."/>
            <person name="Koonin E.V."/>
            <person name="Darai G."/>
        </authorList>
    </citation>
    <scope>NUCLEOTIDE SEQUENCE [LARGE SCALE GENOMIC DNA]</scope>
</reference>
<organismHost>
    <name type="scientific">Spodoptera frugiperda</name>
    <name type="common">Fall armyworm</name>
    <dbReference type="NCBI Taxonomy" id="7108"/>
</organismHost>
<name>Q91G31_IIV6</name>
<keyword evidence="1" id="KW-0472">Membrane</keyword>
<organismHost>
    <name type="scientific">Gryllus bimaculatus</name>
    <name type="common">Two-spotted cricket</name>
    <dbReference type="NCBI Taxonomy" id="6999"/>
</organismHost>
<reference evidence="2 3" key="1">
    <citation type="journal article" date="1984" name="J. Virol.">
        <title>DNA analysis of insect iridescent virus 6: evidence for circular permutation and terminal redundancy.</title>
        <authorList>
            <person name="Delius H."/>
            <person name="Darai G."/>
            <person name="Fluegel R.M."/>
        </authorList>
    </citation>
    <scope>NUCLEOTIDE SEQUENCE [LARGE SCALE GENOMIC DNA]</scope>
</reference>
<protein>
    <submittedName>
        <fullName evidence="2">079L</fullName>
    </submittedName>
</protein>
<accession>Q91G31</accession>
<evidence type="ECO:0000256" key="1">
    <source>
        <dbReference type="SAM" id="Phobius"/>
    </source>
</evidence>
<reference evidence="2 3" key="4">
    <citation type="journal article" date="1988" name="Virology">
        <title>Identification and characterization of the repetitive DNA element in the genome of insect iridescent virus type 6.</title>
        <authorList>
            <person name="Fischer M."/>
            <person name="Schnitzler P."/>
            <person name="Delius H."/>
            <person name="Darai G."/>
        </authorList>
    </citation>
    <scope>NUCLEOTIDE SEQUENCE [LARGE SCALE GENOMIC DNA]</scope>
</reference>
<dbReference type="GeneID" id="1733212"/>
<dbReference type="Proteomes" id="UP000001359">
    <property type="component" value="Segment"/>
</dbReference>
<keyword evidence="1" id="KW-1133">Transmembrane helix</keyword>